<gene>
    <name evidence="2" type="ORF">ACFFIO_12895</name>
</gene>
<proteinExistence type="predicted"/>
<evidence type="ECO:0000313" key="2">
    <source>
        <dbReference type="EMBL" id="MFC0249395.1"/>
    </source>
</evidence>
<keyword evidence="1" id="KW-1133">Transmembrane helix</keyword>
<name>A0ABV6F8I4_9MICC</name>
<sequence>MRSGPERRSRRRWWSRWLRWLPGQARRRRERETEEFVALLRQASALLQAGRRPERVWVELSGLYEPCPGGPDGPGGPRRPASRAGCCLHHVLVAADLEIMLGGEPFAAVEAPGQGRHWRQLDGCLAVSHHAGIPLGGLLERLADALEEGQDAQQARDAAAAGPRSTAQLLGFLPLAGIAMTALVGGPPTELLAGPLGWLVIGTGVGLAVIGHLWTRVLIRRSEETT</sequence>
<protein>
    <submittedName>
        <fullName evidence="2">Type II secretion system F family protein</fullName>
    </submittedName>
</protein>
<dbReference type="EMBL" id="JBHLWH010000038">
    <property type="protein sequence ID" value="MFC0249395.1"/>
    <property type="molecule type" value="Genomic_DNA"/>
</dbReference>
<evidence type="ECO:0000256" key="1">
    <source>
        <dbReference type="SAM" id="Phobius"/>
    </source>
</evidence>
<keyword evidence="1" id="KW-0812">Transmembrane</keyword>
<evidence type="ECO:0000313" key="3">
    <source>
        <dbReference type="Proteomes" id="UP001589766"/>
    </source>
</evidence>
<accession>A0ABV6F8I4</accession>
<reference evidence="2 3" key="1">
    <citation type="submission" date="2024-09" db="EMBL/GenBank/DDBJ databases">
        <authorList>
            <person name="Sun Q."/>
            <person name="Mori K."/>
        </authorList>
    </citation>
    <scope>NUCLEOTIDE SEQUENCE [LARGE SCALE GENOMIC DNA]</scope>
    <source>
        <strain evidence="2 3">CCM 7609</strain>
    </source>
</reference>
<keyword evidence="1" id="KW-0472">Membrane</keyword>
<feature type="transmembrane region" description="Helical" evidence="1">
    <location>
        <begin position="166"/>
        <end position="184"/>
    </location>
</feature>
<feature type="transmembrane region" description="Helical" evidence="1">
    <location>
        <begin position="196"/>
        <end position="214"/>
    </location>
</feature>
<comment type="caution">
    <text evidence="2">The sequence shown here is derived from an EMBL/GenBank/DDBJ whole genome shotgun (WGS) entry which is preliminary data.</text>
</comment>
<dbReference type="RefSeq" id="WP_378042348.1">
    <property type="nucleotide sequence ID" value="NZ_JBHLWH010000038.1"/>
</dbReference>
<organism evidence="2 3">
    <name type="scientific">Citricoccus parietis</name>
    <dbReference type="NCBI Taxonomy" id="592307"/>
    <lineage>
        <taxon>Bacteria</taxon>
        <taxon>Bacillati</taxon>
        <taxon>Actinomycetota</taxon>
        <taxon>Actinomycetes</taxon>
        <taxon>Micrococcales</taxon>
        <taxon>Micrococcaceae</taxon>
        <taxon>Citricoccus</taxon>
    </lineage>
</organism>
<dbReference type="Proteomes" id="UP001589766">
    <property type="component" value="Unassembled WGS sequence"/>
</dbReference>
<keyword evidence="3" id="KW-1185">Reference proteome</keyword>